<accession>A0A2Z6ID08</accession>
<evidence type="ECO:0000313" key="3">
    <source>
        <dbReference type="Proteomes" id="UP000271003"/>
    </source>
</evidence>
<keyword evidence="3" id="KW-1185">Reference proteome</keyword>
<feature type="compositionally biased region" description="Low complexity" evidence="1">
    <location>
        <begin position="68"/>
        <end position="86"/>
    </location>
</feature>
<sequence>MSVSRSATVSIGRGSEASFAAFPKVPATCDALVTRSGAEVGAEIEAESVDVGVGIEAELAKTSAGEGANATSARSTTNARAARRTNFGGFPDMA</sequence>
<dbReference type="AlphaFoldDB" id="A0A2Z6ID08"/>
<protein>
    <submittedName>
        <fullName evidence="2">Uncharacterized protein</fullName>
    </submittedName>
</protein>
<organism evidence="2 3">
    <name type="scientific">Sutterella megalosphaeroides</name>
    <dbReference type="NCBI Taxonomy" id="2494234"/>
    <lineage>
        <taxon>Bacteria</taxon>
        <taxon>Pseudomonadati</taxon>
        <taxon>Pseudomonadota</taxon>
        <taxon>Betaproteobacteria</taxon>
        <taxon>Burkholderiales</taxon>
        <taxon>Sutterellaceae</taxon>
        <taxon>Sutterella</taxon>
    </lineage>
</organism>
<evidence type="ECO:0000313" key="2">
    <source>
        <dbReference type="EMBL" id="BBF22978.1"/>
    </source>
</evidence>
<dbReference type="Proteomes" id="UP000271003">
    <property type="component" value="Chromosome"/>
</dbReference>
<dbReference type="EMBL" id="AP018786">
    <property type="protein sequence ID" value="BBF22978.1"/>
    <property type="molecule type" value="Genomic_DNA"/>
</dbReference>
<gene>
    <name evidence="2" type="ORF">SUTMEG_08690</name>
</gene>
<reference evidence="2 3" key="1">
    <citation type="journal article" date="2018" name="Int. J. Syst. Evol. Microbiol.">
        <title>Mesosutterella multiformis gen. nov., sp. nov., a member of the family Sutterellaceae and Sutterella megalosphaeroides sp. nov., isolated from human faeces.</title>
        <authorList>
            <person name="Sakamoto M."/>
            <person name="Ikeyama N."/>
            <person name="Kunihiro T."/>
            <person name="Iino T."/>
            <person name="Yuki M."/>
            <person name="Ohkuma M."/>
        </authorList>
    </citation>
    <scope>NUCLEOTIDE SEQUENCE [LARGE SCALE GENOMIC DNA]</scope>
    <source>
        <strain evidence="2 3">6FBBBH3</strain>
    </source>
</reference>
<dbReference type="KEGG" id="sutt:SUTMEG_08690"/>
<feature type="region of interest" description="Disordered" evidence="1">
    <location>
        <begin position="63"/>
        <end position="94"/>
    </location>
</feature>
<evidence type="ECO:0000256" key="1">
    <source>
        <dbReference type="SAM" id="MobiDB-lite"/>
    </source>
</evidence>
<proteinExistence type="predicted"/>
<name>A0A2Z6ID08_9BURK</name>